<keyword evidence="3 6" id="KW-0812">Transmembrane</keyword>
<dbReference type="GO" id="GO:0022857">
    <property type="term" value="F:transmembrane transporter activity"/>
    <property type="evidence" value="ECO:0007669"/>
    <property type="project" value="InterPro"/>
</dbReference>
<feature type="transmembrane region" description="Helical" evidence="6">
    <location>
        <begin position="409"/>
        <end position="427"/>
    </location>
</feature>
<feature type="transmembrane region" description="Helical" evidence="6">
    <location>
        <begin position="206"/>
        <end position="227"/>
    </location>
</feature>
<dbReference type="RefSeq" id="WP_350448391.1">
    <property type="nucleotide sequence ID" value="NZ_CP158373.1"/>
</dbReference>
<evidence type="ECO:0000313" key="8">
    <source>
        <dbReference type="EMBL" id="XBY66640.1"/>
    </source>
</evidence>
<gene>
    <name evidence="8" type="ORF">ABS648_13010</name>
</gene>
<dbReference type="Gene3D" id="1.20.1720.10">
    <property type="entry name" value="Multidrug resistance protein D"/>
    <property type="match status" value="1"/>
</dbReference>
<dbReference type="EMBL" id="CP158373">
    <property type="protein sequence ID" value="XBY66640.1"/>
    <property type="molecule type" value="Genomic_DNA"/>
</dbReference>
<organism evidence="8">
    <name type="scientific">Pseudomonas solani</name>
    <dbReference type="NCBI Taxonomy" id="2731552"/>
    <lineage>
        <taxon>Bacteria</taxon>
        <taxon>Pseudomonadati</taxon>
        <taxon>Pseudomonadota</taxon>
        <taxon>Gammaproteobacteria</taxon>
        <taxon>Pseudomonadales</taxon>
        <taxon>Pseudomonadaceae</taxon>
        <taxon>Pseudomonas</taxon>
    </lineage>
</organism>
<feature type="transmembrane region" description="Helical" evidence="6">
    <location>
        <begin position="86"/>
        <end position="109"/>
    </location>
</feature>
<reference evidence="8" key="1">
    <citation type="submission" date="2023-08" db="EMBL/GenBank/DDBJ databases">
        <title>Increased levels of nutrients transform a symbiont into a lethal pathobiont.</title>
        <authorList>
            <person name="Lachnit T."/>
            <person name="Ulrich L."/>
            <person name="Willmer F.M."/>
            <person name="Hasenbein T."/>
            <person name="Steiner L.X."/>
            <person name="Wolters M."/>
            <person name="Herbst E.M."/>
            <person name="Deines P."/>
        </authorList>
    </citation>
    <scope>NUCLEOTIDE SEQUENCE</scope>
    <source>
        <strain evidence="8">T3</strain>
    </source>
</reference>
<accession>A0AAU7Y8V1</accession>
<feature type="domain" description="Major facilitator superfamily (MFS) profile" evidence="7">
    <location>
        <begin position="20"/>
        <end position="469"/>
    </location>
</feature>
<feature type="transmembrane region" description="Helical" evidence="6">
    <location>
        <begin position="115"/>
        <end position="133"/>
    </location>
</feature>
<evidence type="ECO:0000256" key="6">
    <source>
        <dbReference type="SAM" id="Phobius"/>
    </source>
</evidence>
<feature type="transmembrane region" description="Helical" evidence="6">
    <location>
        <begin position="233"/>
        <end position="253"/>
    </location>
</feature>
<dbReference type="AlphaFoldDB" id="A0AAU7Y8V1"/>
<feature type="transmembrane region" description="Helical" evidence="6">
    <location>
        <begin position="174"/>
        <end position="194"/>
    </location>
</feature>
<keyword evidence="4 6" id="KW-1133">Transmembrane helix</keyword>
<dbReference type="InterPro" id="IPR036259">
    <property type="entry name" value="MFS_trans_sf"/>
</dbReference>
<feature type="transmembrane region" description="Helical" evidence="6">
    <location>
        <begin position="274"/>
        <end position="297"/>
    </location>
</feature>
<dbReference type="PANTHER" id="PTHR42718">
    <property type="entry name" value="MAJOR FACILITATOR SUPERFAMILY MULTIDRUG TRANSPORTER MFSC"/>
    <property type="match status" value="1"/>
</dbReference>
<evidence type="ECO:0000256" key="1">
    <source>
        <dbReference type="ARBA" id="ARBA00004141"/>
    </source>
</evidence>
<dbReference type="InterPro" id="IPR011701">
    <property type="entry name" value="MFS"/>
</dbReference>
<evidence type="ECO:0000256" key="5">
    <source>
        <dbReference type="ARBA" id="ARBA00023136"/>
    </source>
</evidence>
<evidence type="ECO:0000256" key="4">
    <source>
        <dbReference type="ARBA" id="ARBA00022989"/>
    </source>
</evidence>
<feature type="transmembrane region" description="Helical" evidence="6">
    <location>
        <begin position="145"/>
        <end position="168"/>
    </location>
</feature>
<dbReference type="PANTHER" id="PTHR42718:SF9">
    <property type="entry name" value="MAJOR FACILITATOR SUPERFAMILY MULTIDRUG TRANSPORTER MFSC"/>
    <property type="match status" value="1"/>
</dbReference>
<protein>
    <submittedName>
        <fullName evidence="8">MFS transporter</fullName>
    </submittedName>
</protein>
<dbReference type="Gene3D" id="1.20.1250.20">
    <property type="entry name" value="MFS general substrate transporter like domains"/>
    <property type="match status" value="1"/>
</dbReference>
<dbReference type="PRINTS" id="PR01036">
    <property type="entry name" value="TCRTETB"/>
</dbReference>
<feature type="transmembrane region" description="Helical" evidence="6">
    <location>
        <begin position="439"/>
        <end position="463"/>
    </location>
</feature>
<dbReference type="InterPro" id="IPR020846">
    <property type="entry name" value="MFS_dom"/>
</dbReference>
<dbReference type="SUPFAM" id="SSF103473">
    <property type="entry name" value="MFS general substrate transporter"/>
    <property type="match status" value="1"/>
</dbReference>
<feature type="transmembrane region" description="Helical" evidence="6">
    <location>
        <begin position="362"/>
        <end position="379"/>
    </location>
</feature>
<evidence type="ECO:0000256" key="2">
    <source>
        <dbReference type="ARBA" id="ARBA00022448"/>
    </source>
</evidence>
<dbReference type="Pfam" id="PF07690">
    <property type="entry name" value="MFS_1"/>
    <property type="match status" value="1"/>
</dbReference>
<name>A0AAU7Y8V1_9PSED</name>
<feature type="transmembrane region" description="Helical" evidence="6">
    <location>
        <begin position="303"/>
        <end position="326"/>
    </location>
</feature>
<keyword evidence="5 6" id="KW-0472">Membrane</keyword>
<evidence type="ECO:0000256" key="3">
    <source>
        <dbReference type="ARBA" id="ARBA00022692"/>
    </source>
</evidence>
<comment type="subcellular location">
    <subcellularLocation>
        <location evidence="1">Membrane</location>
        <topology evidence="1">Multi-pass membrane protein</topology>
    </subcellularLocation>
</comment>
<sequence>MQTPTANPATTEQASGSKWALASLALATLLASLGTSIANVGLPTLAEAFGAPFQNVQWVVLAYLLAITTLSVGAGRLGDLLGRRRLLLAGLLLFSGASTLCGLAPSLGWLIGARALQGLGAAMMMTLAMALIGETVPREKTGSAMGLLGTLSAIGTALGPSLGGLLLAGPGWRALFLVGLPLGLLAFALAHRHLPRDRVNDGGARFDIPGTLLLALTLAAYALGLTLGHGHFGSLNGALLLAAGLGLALFIRVERRVASPLLHLAMFRDPQLRAGLAMGALVTSVLMATLVVGPFYLSGALHLAPAQVGLAMSCGPLVSALMGVPAGRLVDRLGATPIVRIGLLGMALATLALPLLPTHLGVLGYIVPLAGLTAGYALFQAANNTRVMAEVPAQRRGLVSGLLNLSRNLGLVTGASALGAVFALGAASDDITRAAPEAIAAGMRGTFLVALGLVLVALLLALADRPRRAT</sequence>
<dbReference type="CDD" id="cd17321">
    <property type="entry name" value="MFS_MMR_MDR_like"/>
    <property type="match status" value="1"/>
</dbReference>
<keyword evidence="2" id="KW-0813">Transport</keyword>
<proteinExistence type="predicted"/>
<evidence type="ECO:0000259" key="7">
    <source>
        <dbReference type="PROSITE" id="PS50850"/>
    </source>
</evidence>
<feature type="transmembrane region" description="Helical" evidence="6">
    <location>
        <begin position="338"/>
        <end position="356"/>
    </location>
</feature>
<feature type="transmembrane region" description="Helical" evidence="6">
    <location>
        <begin position="58"/>
        <end position="74"/>
    </location>
</feature>
<dbReference type="GO" id="GO:0016020">
    <property type="term" value="C:membrane"/>
    <property type="evidence" value="ECO:0007669"/>
    <property type="project" value="UniProtKB-SubCell"/>
</dbReference>
<dbReference type="PROSITE" id="PS50850">
    <property type="entry name" value="MFS"/>
    <property type="match status" value="1"/>
</dbReference>